<accession>A0A7L8AGZ1</accession>
<dbReference type="Proteomes" id="UP000516764">
    <property type="component" value="Chromosome"/>
</dbReference>
<keyword evidence="1" id="KW-0472">Membrane</keyword>
<dbReference type="InterPro" id="IPR005901">
    <property type="entry name" value="GLPGLI"/>
</dbReference>
<evidence type="ECO:0000256" key="1">
    <source>
        <dbReference type="SAM" id="Phobius"/>
    </source>
</evidence>
<dbReference type="AlphaFoldDB" id="A0A7L8AGZ1"/>
<reference evidence="2 3" key="1">
    <citation type="journal article" date="2016" name="Int. J. Syst. Evol. Microbiol.">
        <title>Polaribacter haliotis sp. nov., isolated from the gut of abalone Haliotis discus hannai.</title>
        <authorList>
            <person name="Kim Y.O."/>
            <person name="Park I.S."/>
            <person name="Park S."/>
            <person name="Nam B.H."/>
            <person name="Park J.M."/>
            <person name="Kim D.G."/>
            <person name="Yoon J.H."/>
        </authorList>
    </citation>
    <scope>NUCLEOTIDE SEQUENCE [LARGE SCALE GENOMIC DNA]</scope>
    <source>
        <strain evidence="2 3">KCTC 52418</strain>
    </source>
</reference>
<keyword evidence="1" id="KW-0812">Transmembrane</keyword>
<keyword evidence="1" id="KW-1133">Transmembrane helix</keyword>
<name>A0A7L8AGZ1_9FLAO</name>
<evidence type="ECO:0000313" key="2">
    <source>
        <dbReference type="EMBL" id="QOD61214.1"/>
    </source>
</evidence>
<feature type="transmembrane region" description="Helical" evidence="1">
    <location>
        <begin position="6"/>
        <end position="26"/>
    </location>
</feature>
<evidence type="ECO:0000313" key="3">
    <source>
        <dbReference type="Proteomes" id="UP000516764"/>
    </source>
</evidence>
<gene>
    <name evidence="2" type="ORF">H9I45_01845</name>
</gene>
<dbReference type="NCBIfam" id="TIGR01200">
    <property type="entry name" value="GLPGLI"/>
    <property type="match status" value="1"/>
</dbReference>
<organism evidence="2 3">
    <name type="scientific">Polaribacter haliotis</name>
    <dbReference type="NCBI Taxonomy" id="1888915"/>
    <lineage>
        <taxon>Bacteria</taxon>
        <taxon>Pseudomonadati</taxon>
        <taxon>Bacteroidota</taxon>
        <taxon>Flavobacteriia</taxon>
        <taxon>Flavobacteriales</taxon>
        <taxon>Flavobacteriaceae</taxon>
    </lineage>
</organism>
<dbReference type="EMBL" id="CP061813">
    <property type="protein sequence ID" value="QOD61214.1"/>
    <property type="molecule type" value="Genomic_DNA"/>
</dbReference>
<dbReference type="Pfam" id="PF09697">
    <property type="entry name" value="Porph_ging"/>
    <property type="match status" value="1"/>
</dbReference>
<dbReference type="OrthoDB" id="1429333at2"/>
<proteinExistence type="predicted"/>
<sequence>MKKSILLIAILIYNINIFSQTGIIIYKVTNTIKNKASNPEMARKINEEINRLSLKLIYNSEKSFFKKEKNIPLYPLEAKSAAIIAKSYNKWHQFNNLERLSTYYTSILNKDYNVDFSYKMRDWELSNEFKIIDGFTCYKATKKEVLRFGSIIEYTAWYAPKIPVPYGPGGYGGLPGLILKLEIGNRFYYMVDKITLNPKKKLKIPELKKGTKISVKEMIRLSREARKVTKD</sequence>
<dbReference type="RefSeq" id="WP_088353636.1">
    <property type="nucleotide sequence ID" value="NZ_CP061813.1"/>
</dbReference>
<protein>
    <submittedName>
        <fullName evidence="2">GLPGLI family protein</fullName>
    </submittedName>
</protein>
<dbReference type="KEGG" id="phal:H9I45_01845"/>
<keyword evidence="3" id="KW-1185">Reference proteome</keyword>